<dbReference type="EMBL" id="QEAO01000051">
    <property type="protein sequence ID" value="TPX31096.1"/>
    <property type="molecule type" value="Genomic_DNA"/>
</dbReference>
<keyword evidence="7" id="KW-0539">Nucleus</keyword>
<feature type="compositionally biased region" description="Basic and acidic residues" evidence="12">
    <location>
        <begin position="279"/>
        <end position="320"/>
    </location>
</feature>
<feature type="region of interest" description="Disordered" evidence="12">
    <location>
        <begin position="1"/>
        <end position="57"/>
    </location>
</feature>
<dbReference type="InterPro" id="IPR000504">
    <property type="entry name" value="RRM_dom"/>
</dbReference>
<dbReference type="InterPro" id="IPR012677">
    <property type="entry name" value="Nucleotide-bd_a/b_plait_sf"/>
</dbReference>
<gene>
    <name evidence="16" type="ORF">SmJEL517_g05486</name>
</gene>
<dbReference type="InterPro" id="IPR001214">
    <property type="entry name" value="SET_dom"/>
</dbReference>
<evidence type="ECO:0000256" key="4">
    <source>
        <dbReference type="ARBA" id="ARBA00022679"/>
    </source>
</evidence>
<evidence type="ECO:0000256" key="10">
    <source>
        <dbReference type="ARBA" id="ARBA00049129"/>
    </source>
</evidence>
<feature type="compositionally biased region" description="Basic residues" evidence="12">
    <location>
        <begin position="573"/>
        <end position="582"/>
    </location>
</feature>
<evidence type="ECO:0000256" key="2">
    <source>
        <dbReference type="ARBA" id="ARBA00012182"/>
    </source>
</evidence>
<organism evidence="16 17">
    <name type="scientific">Synchytrium microbalum</name>
    <dbReference type="NCBI Taxonomy" id="1806994"/>
    <lineage>
        <taxon>Eukaryota</taxon>
        <taxon>Fungi</taxon>
        <taxon>Fungi incertae sedis</taxon>
        <taxon>Chytridiomycota</taxon>
        <taxon>Chytridiomycota incertae sedis</taxon>
        <taxon>Chytridiomycetes</taxon>
        <taxon>Synchytriales</taxon>
        <taxon>Synchytriaceae</taxon>
        <taxon>Synchytrium</taxon>
    </lineage>
</organism>
<evidence type="ECO:0000259" key="15">
    <source>
        <dbReference type="PROSITE" id="PS50868"/>
    </source>
</evidence>
<dbReference type="SUPFAM" id="SSF82199">
    <property type="entry name" value="SET domain"/>
    <property type="match status" value="1"/>
</dbReference>
<proteinExistence type="predicted"/>
<evidence type="ECO:0000256" key="7">
    <source>
        <dbReference type="ARBA" id="ARBA00023242"/>
    </source>
</evidence>
<comment type="catalytic activity">
    <reaction evidence="10">
        <text>N(6),N(6)-dimethyl-L-lysyl(4)-[histone H3] + S-adenosyl-L-methionine = N(6),N(6),N(6)-trimethyl-L-lysyl(4)-[histone H3] + S-adenosyl-L-homocysteine + H(+)</text>
        <dbReference type="Rhea" id="RHEA:60272"/>
        <dbReference type="Rhea" id="RHEA-COMP:15537"/>
        <dbReference type="Rhea" id="RHEA-COMP:15540"/>
        <dbReference type="ChEBI" id="CHEBI:15378"/>
        <dbReference type="ChEBI" id="CHEBI:57856"/>
        <dbReference type="ChEBI" id="CHEBI:59789"/>
        <dbReference type="ChEBI" id="CHEBI:61961"/>
        <dbReference type="ChEBI" id="CHEBI:61976"/>
    </reaction>
</comment>
<dbReference type="GO" id="GO:0048188">
    <property type="term" value="C:Set1C/COMPASS complex"/>
    <property type="evidence" value="ECO:0007669"/>
    <property type="project" value="TreeGrafter"/>
</dbReference>
<evidence type="ECO:0000256" key="11">
    <source>
        <dbReference type="PROSITE-ProRule" id="PRU00176"/>
    </source>
</evidence>
<dbReference type="Proteomes" id="UP000319731">
    <property type="component" value="Unassembled WGS sequence"/>
</dbReference>
<reference evidence="16 17" key="1">
    <citation type="journal article" date="2019" name="Sci. Rep.">
        <title>Comparative genomics of chytrid fungi reveal insights into the obligate biotrophic and pathogenic lifestyle of Synchytrium endobioticum.</title>
        <authorList>
            <person name="van de Vossenberg B.T.L.H."/>
            <person name="Warris S."/>
            <person name="Nguyen H.D.T."/>
            <person name="van Gent-Pelzer M.P.E."/>
            <person name="Joly D.L."/>
            <person name="van de Geest H.C."/>
            <person name="Bonants P.J.M."/>
            <person name="Smith D.S."/>
            <person name="Levesque C.A."/>
            <person name="van der Lee T.A.J."/>
        </authorList>
    </citation>
    <scope>NUCLEOTIDE SEQUENCE [LARGE SCALE GENOMIC DNA]</scope>
    <source>
        <strain evidence="16 17">JEL517</strain>
    </source>
</reference>
<dbReference type="AlphaFoldDB" id="A0A507BZC4"/>
<protein>
    <recommendedName>
        <fullName evidence="2">[histone H3]-lysine(4) N-trimethyltransferase</fullName>
        <ecNumber evidence="2">2.1.1.354</ecNumber>
    </recommendedName>
</protein>
<accession>A0A507BZC4</accession>
<dbReference type="OrthoDB" id="308383at2759"/>
<keyword evidence="3 16" id="KW-0489">Methyltransferase</keyword>
<dbReference type="InterPro" id="IPR044570">
    <property type="entry name" value="Set1-like"/>
</dbReference>
<dbReference type="PANTHER" id="PTHR45814">
    <property type="entry name" value="HISTONE-LYSINE N-METHYLTRANSFERASE SETD1"/>
    <property type="match status" value="1"/>
</dbReference>
<comment type="caution">
    <text evidence="16">The sequence shown here is derived from an EMBL/GenBank/DDBJ whole genome shotgun (WGS) entry which is preliminary data.</text>
</comment>
<dbReference type="PROSITE" id="PS50868">
    <property type="entry name" value="POST_SET"/>
    <property type="match status" value="1"/>
</dbReference>
<evidence type="ECO:0000313" key="16">
    <source>
        <dbReference type="EMBL" id="TPX31096.1"/>
    </source>
</evidence>
<dbReference type="InterPro" id="IPR035979">
    <property type="entry name" value="RBD_domain_sf"/>
</dbReference>
<feature type="region of interest" description="Disordered" evidence="12">
    <location>
        <begin position="495"/>
        <end position="629"/>
    </location>
</feature>
<evidence type="ECO:0000256" key="5">
    <source>
        <dbReference type="ARBA" id="ARBA00022691"/>
    </source>
</evidence>
<dbReference type="PANTHER" id="PTHR45814:SF2">
    <property type="entry name" value="HISTONE-LYSINE N-METHYLTRANSFERASE SETD1"/>
    <property type="match status" value="1"/>
</dbReference>
<dbReference type="SUPFAM" id="SSF54928">
    <property type="entry name" value="RNA-binding domain, RBD"/>
    <property type="match status" value="1"/>
</dbReference>
<evidence type="ECO:0000313" key="17">
    <source>
        <dbReference type="Proteomes" id="UP000319731"/>
    </source>
</evidence>
<feature type="region of interest" description="Disordered" evidence="12">
    <location>
        <begin position="257"/>
        <end position="445"/>
    </location>
</feature>
<dbReference type="GO" id="GO:0032259">
    <property type="term" value="P:methylation"/>
    <property type="evidence" value="ECO:0007669"/>
    <property type="project" value="UniProtKB-KW"/>
</dbReference>
<feature type="compositionally biased region" description="Basic and acidic residues" evidence="12">
    <location>
        <begin position="537"/>
        <end position="556"/>
    </location>
</feature>
<dbReference type="Gene3D" id="3.30.70.330">
    <property type="match status" value="1"/>
</dbReference>
<comment type="catalytic activity">
    <reaction evidence="9">
        <text>N(6)-methyl-L-lysyl(4)-[histone H3] + S-adenosyl-L-methionine = N(6),N(6)-dimethyl-L-lysyl(4)-[histone H3] + S-adenosyl-L-homocysteine + H(+)</text>
        <dbReference type="Rhea" id="RHEA:60268"/>
        <dbReference type="Rhea" id="RHEA-COMP:15540"/>
        <dbReference type="Rhea" id="RHEA-COMP:15543"/>
        <dbReference type="ChEBI" id="CHEBI:15378"/>
        <dbReference type="ChEBI" id="CHEBI:57856"/>
        <dbReference type="ChEBI" id="CHEBI:59789"/>
        <dbReference type="ChEBI" id="CHEBI:61929"/>
        <dbReference type="ChEBI" id="CHEBI:61976"/>
    </reaction>
</comment>
<dbReference type="GeneID" id="42006709"/>
<dbReference type="Gene3D" id="2.170.270.10">
    <property type="entry name" value="SET domain"/>
    <property type="match status" value="1"/>
</dbReference>
<keyword evidence="6" id="KW-0156">Chromatin regulator</keyword>
<evidence type="ECO:0000259" key="14">
    <source>
        <dbReference type="PROSITE" id="PS50280"/>
    </source>
</evidence>
<name>A0A507BZC4_9FUNG</name>
<dbReference type="PROSITE" id="PS50102">
    <property type="entry name" value="RRM"/>
    <property type="match status" value="1"/>
</dbReference>
<feature type="compositionally biased region" description="Basic and acidic residues" evidence="12">
    <location>
        <begin position="1"/>
        <end position="10"/>
    </location>
</feature>
<keyword evidence="4 16" id="KW-0808">Transferase</keyword>
<feature type="domain" description="Post-SET" evidence="15">
    <location>
        <begin position="1024"/>
        <end position="1040"/>
    </location>
</feature>
<comment type="subcellular location">
    <subcellularLocation>
        <location evidence="1">Nucleus</location>
    </subcellularLocation>
</comment>
<dbReference type="InterPro" id="IPR003616">
    <property type="entry name" value="Post-SET_dom"/>
</dbReference>
<dbReference type="InterPro" id="IPR046341">
    <property type="entry name" value="SET_dom_sf"/>
</dbReference>
<feature type="compositionally biased region" description="Basic and acidic residues" evidence="12">
    <location>
        <begin position="583"/>
        <end position="607"/>
    </location>
</feature>
<evidence type="ECO:0000256" key="12">
    <source>
        <dbReference type="SAM" id="MobiDB-lite"/>
    </source>
</evidence>
<dbReference type="EC" id="2.1.1.354" evidence="2"/>
<feature type="domain" description="SET" evidence="14">
    <location>
        <begin position="901"/>
        <end position="1018"/>
    </location>
</feature>
<evidence type="ECO:0000256" key="3">
    <source>
        <dbReference type="ARBA" id="ARBA00022603"/>
    </source>
</evidence>
<evidence type="ECO:0000256" key="1">
    <source>
        <dbReference type="ARBA" id="ARBA00004123"/>
    </source>
</evidence>
<feature type="compositionally biased region" description="Basic and acidic residues" evidence="12">
    <location>
        <begin position="341"/>
        <end position="425"/>
    </location>
</feature>
<keyword evidence="5" id="KW-0949">S-adenosyl-L-methionine</keyword>
<keyword evidence="11" id="KW-0694">RNA-binding</keyword>
<evidence type="ECO:0000259" key="13">
    <source>
        <dbReference type="PROSITE" id="PS50102"/>
    </source>
</evidence>
<comment type="catalytic activity">
    <reaction evidence="8">
        <text>L-lysyl(4)-[histone H3] + 3 S-adenosyl-L-methionine = N(6),N(6),N(6)-trimethyl-L-lysyl(4)-[histone H3] + 3 S-adenosyl-L-homocysteine + 3 H(+)</text>
        <dbReference type="Rhea" id="RHEA:60260"/>
        <dbReference type="Rhea" id="RHEA-COMP:15537"/>
        <dbReference type="Rhea" id="RHEA-COMP:15547"/>
        <dbReference type="ChEBI" id="CHEBI:15378"/>
        <dbReference type="ChEBI" id="CHEBI:29969"/>
        <dbReference type="ChEBI" id="CHEBI:57856"/>
        <dbReference type="ChEBI" id="CHEBI:59789"/>
        <dbReference type="ChEBI" id="CHEBI:61961"/>
        <dbReference type="EC" id="2.1.1.354"/>
    </reaction>
</comment>
<feature type="region of interest" description="Disordered" evidence="12">
    <location>
        <begin position="667"/>
        <end position="706"/>
    </location>
</feature>
<dbReference type="SMART" id="SM00317">
    <property type="entry name" value="SET"/>
    <property type="match status" value="1"/>
</dbReference>
<dbReference type="SMART" id="SM00508">
    <property type="entry name" value="PostSET"/>
    <property type="match status" value="1"/>
</dbReference>
<feature type="compositionally biased region" description="Polar residues" evidence="12">
    <location>
        <begin position="432"/>
        <end position="443"/>
    </location>
</feature>
<feature type="compositionally biased region" description="Low complexity" evidence="12">
    <location>
        <begin position="321"/>
        <end position="333"/>
    </location>
</feature>
<keyword evidence="17" id="KW-1185">Reference proteome</keyword>
<dbReference type="RefSeq" id="XP_031022613.1">
    <property type="nucleotide sequence ID" value="XM_031171412.1"/>
</dbReference>
<dbReference type="GO" id="GO:0140999">
    <property type="term" value="F:histone H3K4 trimethyltransferase activity"/>
    <property type="evidence" value="ECO:0007669"/>
    <property type="project" value="UniProtKB-EC"/>
</dbReference>
<feature type="compositionally biased region" description="Polar residues" evidence="12">
    <location>
        <begin position="667"/>
        <end position="680"/>
    </location>
</feature>
<dbReference type="STRING" id="1806994.A0A507BZC4"/>
<feature type="domain" description="RRM" evidence="13">
    <location>
        <begin position="84"/>
        <end position="164"/>
    </location>
</feature>
<feature type="compositionally biased region" description="Polar residues" evidence="12">
    <location>
        <begin position="608"/>
        <end position="624"/>
    </location>
</feature>
<evidence type="ECO:0000256" key="8">
    <source>
        <dbReference type="ARBA" id="ARBA00047571"/>
    </source>
</evidence>
<sequence>MANGLERRDFMITYDPAIHEPNNQSNRRPEYVFRDPSSSKPQDDPRKTAKALENWERSPRRTQKLFTPVFLKHDQDSLGPPPPPTIFISRLTQHATESELQRVFSQFAPVATLRVEASFGFATLRFSGDPLVAGLAAQNAVASAYSQEGCVVDGFLVHVSLDDASKLWEEAIESAHNPPQPIVAPVQQMEAPPAVVLPTAIKPITAPALDNNENGTLVANLDADAADLEEGELPEEGELVDDYDDGELEDAQSLVDDHRPANSHKGYSPPPSLATASDWRGRDAERSYRRRSESYSGSDYREESNRIDSYRPSHNRDTYSRDYTSSSDRSLSPPHRRPYSSRRDDDDRTSRRTYESESNSRRRGDIDKTPRRHDGDSSSRRYDTDSGGRHDVYSANRRDERSHHEDPIGNSKRRDEESSKDKDQLPWRTYYNYPTQPEQSSKASMPAPLALPLDPIETIIAQATKDMISELSHVFLKDVRNRVFGPLVVEAANRKPRPSTVSSGKIPTTKIEHSEGGSLVKFDPSDQPLSDPPAIRRYPDAIAKRPKPVRKEKDVEDIPQSTVDSEEDERQRKELKRKRRAERKLEKERKRAKRAAESKLDEGDRSSTPEVPNIELLSNGNNPRNAKRVDSGLPFEAEQDHFDISDKTRKKLKKTIASAQVERFLATQNSRSQQDTSQTVVDIDSDADMRDSRGSPVFDSSRMAGTGSGYDTELDTLGISLDDLGPMGAEESAYLKEAIKEQLKRDRKQRARKKQELLKVKARPVAEVPQLLGIQVMDEGPSAENAELDGIPTHKTGCARTEPVYRIPEIAKRKYRLRSGVGIGLGLNAGQDSRSVIYGRNTALVVERPLPTTTSLTGPGLSIVSIRAGNRKGGPVAPLQSQSMDSFSDAVKFRQLQARSKHVRFAKSAIHDWGLFAATSFVEGDFLLEYIGEIVRQRVADIREKRYEKEGIGSSYLFRIDEDQVIDATRMGNMARFINHCCEPNCAAKILTAEGRKRIVIYASRTIHEGEELTYDYKFPIEDEKIPCLCGAKNCRGYLN</sequence>
<dbReference type="GO" id="GO:0003723">
    <property type="term" value="F:RNA binding"/>
    <property type="evidence" value="ECO:0007669"/>
    <property type="project" value="UniProtKB-UniRule"/>
</dbReference>
<evidence type="ECO:0000256" key="9">
    <source>
        <dbReference type="ARBA" id="ARBA00047583"/>
    </source>
</evidence>
<dbReference type="Pfam" id="PF00856">
    <property type="entry name" value="SET"/>
    <property type="match status" value="1"/>
</dbReference>
<evidence type="ECO:0000256" key="6">
    <source>
        <dbReference type="ARBA" id="ARBA00022853"/>
    </source>
</evidence>
<dbReference type="PROSITE" id="PS50280">
    <property type="entry name" value="SET"/>
    <property type="match status" value="1"/>
</dbReference>